<evidence type="ECO:0000256" key="1">
    <source>
        <dbReference type="SAM" id="SignalP"/>
    </source>
</evidence>
<evidence type="ECO:0000313" key="3">
    <source>
        <dbReference type="Proteomes" id="UP000182409"/>
    </source>
</evidence>
<dbReference type="AlphaFoldDB" id="A0A1H4TNW2"/>
<protein>
    <submittedName>
        <fullName evidence="2">Uncharacterized protein</fullName>
    </submittedName>
</protein>
<accession>A0A1H4TNW2</accession>
<dbReference type="RefSeq" id="WP_074655510.1">
    <property type="nucleotide sequence ID" value="NZ_FNSD01000001.1"/>
</dbReference>
<dbReference type="Proteomes" id="UP000182409">
    <property type="component" value="Unassembled WGS sequence"/>
</dbReference>
<dbReference type="OrthoDB" id="117742at2"/>
<reference evidence="2 3" key="1">
    <citation type="submission" date="2016-10" db="EMBL/GenBank/DDBJ databases">
        <authorList>
            <person name="de Groot N.N."/>
        </authorList>
    </citation>
    <scope>NUCLEOTIDE SEQUENCE [LARGE SCALE GENOMIC DNA]</scope>
    <source>
        <strain evidence="2 3">AB35.6</strain>
    </source>
</reference>
<feature type="signal peptide" evidence="1">
    <location>
        <begin position="1"/>
        <end position="24"/>
    </location>
</feature>
<feature type="chain" id="PRO_5010374281" evidence="1">
    <location>
        <begin position="25"/>
        <end position="287"/>
    </location>
</feature>
<sequence length="287" mass="32051">MKLPLTFLFAAGALAAFLLPAAHAVPHAAAAEAITQEEVPALIADAVKYQLEDFHHTTWALRYRVHRIDTRDDSVRELIESADGNVARTLMRHGHPLTSEEAADEEKRLRSVSAAELLRRRRNSDSSDKYGIELISALPTAMEYTLVSGQPQLPQFTRPQVVLNYTPNPKYHPQTTAQQLLLGIAGRMWIDAETHHLLRIEVNVTKNLNLMFGILARVYQGGTLTYEQQPVGGGHYAYRAIDIDVKLRELMVKVVPYHQTLTATDITYLPKAPSVSEAVNMLLNTKP</sequence>
<keyword evidence="1" id="KW-0732">Signal</keyword>
<evidence type="ECO:0000313" key="2">
    <source>
        <dbReference type="EMBL" id="SEC58097.1"/>
    </source>
</evidence>
<proteinExistence type="predicted"/>
<organism evidence="2 3">
    <name type="scientific">Terriglobus roseus</name>
    <dbReference type="NCBI Taxonomy" id="392734"/>
    <lineage>
        <taxon>Bacteria</taxon>
        <taxon>Pseudomonadati</taxon>
        <taxon>Acidobacteriota</taxon>
        <taxon>Terriglobia</taxon>
        <taxon>Terriglobales</taxon>
        <taxon>Acidobacteriaceae</taxon>
        <taxon>Terriglobus</taxon>
    </lineage>
</organism>
<gene>
    <name evidence="2" type="ORF">SAMN05443244_3813</name>
</gene>
<name>A0A1H4TNW2_9BACT</name>
<dbReference type="EMBL" id="FNSD01000001">
    <property type="protein sequence ID" value="SEC58097.1"/>
    <property type="molecule type" value="Genomic_DNA"/>
</dbReference>